<accession>A0AAE1GGP7</accession>
<reference evidence="1" key="1">
    <citation type="submission" date="2023-10" db="EMBL/GenBank/DDBJ databases">
        <title>Genome assemblies of two species of porcelain crab, Petrolisthes cinctipes and Petrolisthes manimaculis (Anomura: Porcellanidae).</title>
        <authorList>
            <person name="Angst P."/>
        </authorList>
    </citation>
    <scope>NUCLEOTIDE SEQUENCE</scope>
    <source>
        <strain evidence="1">PB745_01</strain>
        <tissue evidence="1">Gill</tissue>
    </source>
</reference>
<dbReference type="AlphaFoldDB" id="A0AAE1GGP7"/>
<evidence type="ECO:0000313" key="1">
    <source>
        <dbReference type="EMBL" id="KAK3892152.1"/>
    </source>
</evidence>
<proteinExistence type="predicted"/>
<protein>
    <submittedName>
        <fullName evidence="1">Uncharacterized protein</fullName>
    </submittedName>
</protein>
<organism evidence="1 2">
    <name type="scientific">Petrolisthes cinctipes</name>
    <name type="common">Flat porcelain crab</name>
    <dbReference type="NCBI Taxonomy" id="88211"/>
    <lineage>
        <taxon>Eukaryota</taxon>
        <taxon>Metazoa</taxon>
        <taxon>Ecdysozoa</taxon>
        <taxon>Arthropoda</taxon>
        <taxon>Crustacea</taxon>
        <taxon>Multicrustacea</taxon>
        <taxon>Malacostraca</taxon>
        <taxon>Eumalacostraca</taxon>
        <taxon>Eucarida</taxon>
        <taxon>Decapoda</taxon>
        <taxon>Pleocyemata</taxon>
        <taxon>Anomura</taxon>
        <taxon>Galatheoidea</taxon>
        <taxon>Porcellanidae</taxon>
        <taxon>Petrolisthes</taxon>
    </lineage>
</organism>
<comment type="caution">
    <text evidence="1">The sequence shown here is derived from an EMBL/GenBank/DDBJ whole genome shotgun (WGS) entry which is preliminary data.</text>
</comment>
<gene>
    <name evidence="1" type="ORF">Pcinc_003988</name>
</gene>
<keyword evidence="2" id="KW-1185">Reference proteome</keyword>
<dbReference type="EMBL" id="JAWQEG010000284">
    <property type="protein sequence ID" value="KAK3892152.1"/>
    <property type="molecule type" value="Genomic_DNA"/>
</dbReference>
<name>A0AAE1GGP7_PETCI</name>
<sequence length="166" mass="19195">MRRTYLKESELSVQKTLQLTYTYEGTKAQASQMKKREEEGTNLYKISTKYKQQQSNTWEKDRRQQEGDTTHKQARKCLGCTGSSHLHGQEKCPAYGIICNHCGVMNHFATACSKKRYSWKKRVNYLIGDNSSDDEDHVQHVSSKHSSNLDSDSYVFRVKTDTSLEE</sequence>
<evidence type="ECO:0000313" key="2">
    <source>
        <dbReference type="Proteomes" id="UP001286313"/>
    </source>
</evidence>
<dbReference type="Proteomes" id="UP001286313">
    <property type="component" value="Unassembled WGS sequence"/>
</dbReference>